<evidence type="ECO:0000313" key="1">
    <source>
        <dbReference type="EMBL" id="MFE4105944.1"/>
    </source>
</evidence>
<dbReference type="EMBL" id="JBHZOL010000044">
    <property type="protein sequence ID" value="MFE4105944.1"/>
    <property type="molecule type" value="Genomic_DNA"/>
</dbReference>
<accession>A0ABW6ID16</accession>
<organism evidence="1 2">
    <name type="scientific">Almyronema epifaneia S1</name>
    <dbReference type="NCBI Taxonomy" id="2991925"/>
    <lineage>
        <taxon>Bacteria</taxon>
        <taxon>Bacillati</taxon>
        <taxon>Cyanobacteriota</taxon>
        <taxon>Cyanophyceae</taxon>
        <taxon>Nodosilineales</taxon>
        <taxon>Nodosilineaceae</taxon>
        <taxon>Almyronema</taxon>
        <taxon>Almyronema epifaneia</taxon>
    </lineage>
</organism>
<name>A0ABW6ID16_9CYAN</name>
<reference evidence="1 2" key="1">
    <citation type="submission" date="2024-10" db="EMBL/GenBank/DDBJ databases">
        <authorList>
            <person name="Ratan Roy A."/>
            <person name="Morales Sandoval P.H."/>
            <person name="De Los Santos Villalobos S."/>
            <person name="Chakraborty S."/>
            <person name="Mukherjee J."/>
        </authorList>
    </citation>
    <scope>NUCLEOTIDE SEQUENCE [LARGE SCALE GENOMIC DNA]</scope>
    <source>
        <strain evidence="1 2">S1</strain>
    </source>
</reference>
<protein>
    <submittedName>
        <fullName evidence="1">Uncharacterized protein</fullName>
    </submittedName>
</protein>
<dbReference type="Proteomes" id="UP001600165">
    <property type="component" value="Unassembled WGS sequence"/>
</dbReference>
<sequence>MTFGGSPHSAEKVQHDINSILDAIAQMLAKVRLQQLLAEEKEAQQEPLQLKAELESYPLEVAETERCDEPPLLTGNDPKLLKPVPPYQLAATPVRIQIGEAIVAGALEGDLREQLLQLPPEQVAYLRQVMEPPALPGEVEVIDGEIVDVEIDGVPCFHYEPLKQLAPHPERIPYGEAERIMGQELGESSIPHPELLVEPPVLVVEVLPDGQVEYDPRLGAQLEGLAQAAENREERTEPADEVAAELSPEEQAAVKTVQQFFALTGLQEFEGQHYRLKMVGNQLSVEAKDGRGEVLAVDGEKAISRLETQDFQQFDAARELLGRHLNQGASIVSEVPRMRVLRPTGPEIE</sequence>
<dbReference type="RefSeq" id="WP_377963221.1">
    <property type="nucleotide sequence ID" value="NZ_JBHZOL010000044.1"/>
</dbReference>
<evidence type="ECO:0000313" key="2">
    <source>
        <dbReference type="Proteomes" id="UP001600165"/>
    </source>
</evidence>
<comment type="caution">
    <text evidence="1">The sequence shown here is derived from an EMBL/GenBank/DDBJ whole genome shotgun (WGS) entry which is preliminary data.</text>
</comment>
<gene>
    <name evidence="1" type="ORF">ACFVKH_06635</name>
</gene>
<keyword evidence="2" id="KW-1185">Reference proteome</keyword>
<proteinExistence type="predicted"/>